<name>A0ABD6AJE5_9EURY</name>
<evidence type="ECO:0000313" key="4">
    <source>
        <dbReference type="Proteomes" id="UP001596545"/>
    </source>
</evidence>
<dbReference type="InterPro" id="IPR005182">
    <property type="entry name" value="YdbS-like_PH"/>
</dbReference>
<reference evidence="3 4" key="1">
    <citation type="journal article" date="2019" name="Int. J. Syst. Evol. Microbiol.">
        <title>The Global Catalogue of Microorganisms (GCM) 10K type strain sequencing project: providing services to taxonomists for standard genome sequencing and annotation.</title>
        <authorList>
            <consortium name="The Broad Institute Genomics Platform"/>
            <consortium name="The Broad Institute Genome Sequencing Center for Infectious Disease"/>
            <person name="Wu L."/>
            <person name="Ma J."/>
        </authorList>
    </citation>
    <scope>NUCLEOTIDE SEQUENCE [LARGE SCALE GENOMIC DNA]</scope>
    <source>
        <strain evidence="3 4">CGMCC 1.12554</strain>
    </source>
</reference>
<organism evidence="3 4">
    <name type="scientific">Halorubrum rutilum</name>
    <dbReference type="NCBI Taxonomy" id="1364933"/>
    <lineage>
        <taxon>Archaea</taxon>
        <taxon>Methanobacteriati</taxon>
        <taxon>Methanobacteriota</taxon>
        <taxon>Stenosarchaea group</taxon>
        <taxon>Halobacteria</taxon>
        <taxon>Halobacteriales</taxon>
        <taxon>Haloferacaceae</taxon>
        <taxon>Halorubrum</taxon>
    </lineage>
</organism>
<accession>A0ABD6AJE5</accession>
<dbReference type="AlphaFoldDB" id="A0ABD6AJE5"/>
<dbReference type="PANTHER" id="PTHR37938:SF1">
    <property type="entry name" value="BLL0215 PROTEIN"/>
    <property type="match status" value="1"/>
</dbReference>
<keyword evidence="1" id="KW-0812">Transmembrane</keyword>
<feature type="transmembrane region" description="Helical" evidence="1">
    <location>
        <begin position="50"/>
        <end position="68"/>
    </location>
</feature>
<keyword evidence="1" id="KW-0472">Membrane</keyword>
<sequence>MSDDWWYRRDDERVVWRGRPRLSAALPETVVGGAVVALAVAGAATVDPRLVAGAVLGVGIAAWAALRVRRTRYLLTDRALWARRGVLGLTVRRVGLEKVQNTAYTQSITGSAFGYGTVAIEVAGGPDLAFRRVSDPREVQTAVAERGGETDDAVPGSIEQWRSVLRLVREIRSAVE</sequence>
<dbReference type="PANTHER" id="PTHR37938">
    <property type="entry name" value="BLL0215 PROTEIN"/>
    <property type="match status" value="1"/>
</dbReference>
<dbReference type="RefSeq" id="WP_256409503.1">
    <property type="nucleotide sequence ID" value="NZ_JANHDN010000005.1"/>
</dbReference>
<keyword evidence="4" id="KW-1185">Reference proteome</keyword>
<gene>
    <name evidence="3" type="ORF">ACFQMF_07450</name>
</gene>
<evidence type="ECO:0000259" key="2">
    <source>
        <dbReference type="Pfam" id="PF03703"/>
    </source>
</evidence>
<evidence type="ECO:0000313" key="3">
    <source>
        <dbReference type="EMBL" id="MFC7324411.1"/>
    </source>
</evidence>
<dbReference type="Proteomes" id="UP001596545">
    <property type="component" value="Unassembled WGS sequence"/>
</dbReference>
<feature type="domain" description="YdbS-like PH" evidence="2">
    <location>
        <begin position="68"/>
        <end position="141"/>
    </location>
</feature>
<keyword evidence="1" id="KW-1133">Transmembrane helix</keyword>
<proteinExistence type="predicted"/>
<evidence type="ECO:0000256" key="1">
    <source>
        <dbReference type="SAM" id="Phobius"/>
    </source>
</evidence>
<protein>
    <submittedName>
        <fullName evidence="3">PH domain-containing protein</fullName>
    </submittedName>
</protein>
<dbReference type="EMBL" id="JBHTBL010000005">
    <property type="protein sequence ID" value="MFC7324411.1"/>
    <property type="molecule type" value="Genomic_DNA"/>
</dbReference>
<comment type="caution">
    <text evidence="3">The sequence shown here is derived from an EMBL/GenBank/DDBJ whole genome shotgun (WGS) entry which is preliminary data.</text>
</comment>
<feature type="transmembrane region" description="Helical" evidence="1">
    <location>
        <begin position="21"/>
        <end position="44"/>
    </location>
</feature>
<dbReference type="Pfam" id="PF03703">
    <property type="entry name" value="bPH_2"/>
    <property type="match status" value="1"/>
</dbReference>